<dbReference type="InterPro" id="IPR011993">
    <property type="entry name" value="PH-like_dom_sf"/>
</dbReference>
<evidence type="ECO:0000256" key="5">
    <source>
        <dbReference type="SAM" id="MobiDB-lite"/>
    </source>
</evidence>
<evidence type="ECO:0000256" key="2">
    <source>
        <dbReference type="ARBA" id="ARBA00017355"/>
    </source>
</evidence>
<evidence type="ECO:0000259" key="6">
    <source>
        <dbReference type="SMART" id="SM01287"/>
    </source>
</evidence>
<feature type="compositionally biased region" description="Acidic residues" evidence="5">
    <location>
        <begin position="286"/>
        <end position="326"/>
    </location>
</feature>
<dbReference type="RefSeq" id="XP_024664564.1">
    <property type="nucleotide sequence ID" value="XM_024808796.1"/>
</dbReference>
<protein>
    <recommendedName>
        <fullName evidence="2">Histone chaperone RTT106</fullName>
    </recommendedName>
    <alternativeName>
        <fullName evidence="3">Histone chaperone rtt106</fullName>
    </alternativeName>
</protein>
<feature type="domain" description="Histone chaperone RTT106/FACT complex subunit SPT16-like middle" evidence="6">
    <location>
        <begin position="169"/>
        <end position="258"/>
    </location>
</feature>
<evidence type="ECO:0000313" key="8">
    <source>
        <dbReference type="Proteomes" id="UP000238350"/>
    </source>
</evidence>
<proteinExistence type="inferred from homology"/>
<dbReference type="PANTHER" id="PTHR45849">
    <property type="entry name" value="FACT COMPLEX SUBUNIT SSRP1"/>
    <property type="match status" value="1"/>
</dbReference>
<evidence type="ECO:0000313" key="7">
    <source>
        <dbReference type="EMBL" id="PRT54619.1"/>
    </source>
</evidence>
<dbReference type="PANTHER" id="PTHR45849:SF3">
    <property type="entry name" value="HISTONE CHAPERONE RTT106"/>
    <property type="match status" value="1"/>
</dbReference>
<dbReference type="OrthoDB" id="75754at2759"/>
<dbReference type="STRING" id="45607.A0A2T0FI48"/>
<comment type="caution">
    <text evidence="7">The sequence shown here is derived from an EMBL/GenBank/DDBJ whole genome shotgun (WGS) entry which is preliminary data.</text>
</comment>
<dbReference type="InterPro" id="IPR050454">
    <property type="entry name" value="RTT106/SSRP1_HistChap/FACT"/>
</dbReference>
<sequence>MPGYSPPVSMLPSALQTRVDAVEDPVVKQLIKDIVAFYDTETPEANAQDIIKDAEVYRGLGMILPERRRADIAIKQDRLVVIVKDKVIAQGDWEMYDLVACLPVPDRPKPTWNVVIANSTGKDPASSIVLTLTDVAADKFIENAKPVSIRQALLDSLRPYVKEVYDEPVLHVTVHQGSREGVLSFLHRYIIFGYRKPLTILPLSQISNLSYTVVTRLTFNIVVVLTSGEKHEFSMISHDSYEAINQWVTDRYLEDLSLAEERRAKKQRAGPSELEAAAEEASQLPEAEDDSDEEEAEFSEESDSESGGEEEEESDNAGSEAEESDS</sequence>
<feature type="region of interest" description="Disordered" evidence="5">
    <location>
        <begin position="264"/>
        <end position="326"/>
    </location>
</feature>
<dbReference type="GO" id="GO:0042393">
    <property type="term" value="F:histone binding"/>
    <property type="evidence" value="ECO:0007669"/>
    <property type="project" value="TreeGrafter"/>
</dbReference>
<dbReference type="Pfam" id="PF08512">
    <property type="entry name" value="Rttp106-like_middle"/>
    <property type="match status" value="1"/>
</dbReference>
<organism evidence="7 8">
    <name type="scientific">Wickerhamiella sorbophila</name>
    <dbReference type="NCBI Taxonomy" id="45607"/>
    <lineage>
        <taxon>Eukaryota</taxon>
        <taxon>Fungi</taxon>
        <taxon>Dikarya</taxon>
        <taxon>Ascomycota</taxon>
        <taxon>Saccharomycotina</taxon>
        <taxon>Dipodascomycetes</taxon>
        <taxon>Dipodascales</taxon>
        <taxon>Trichomonascaceae</taxon>
        <taxon>Wickerhamiella</taxon>
    </lineage>
</organism>
<evidence type="ECO:0000256" key="4">
    <source>
        <dbReference type="ARBA" id="ARBA00023186"/>
    </source>
</evidence>
<dbReference type="InterPro" id="IPR013719">
    <property type="entry name" value="RTT106/SPT16-like_middle_dom"/>
</dbReference>
<evidence type="ECO:0000256" key="3">
    <source>
        <dbReference type="ARBA" id="ARBA00018462"/>
    </source>
</evidence>
<name>A0A2T0FI48_9ASCO</name>
<dbReference type="GeneID" id="36515987"/>
<comment type="similarity">
    <text evidence="1">Belongs to the RTT106 family.</text>
</comment>
<dbReference type="SUPFAM" id="SSF50729">
    <property type="entry name" value="PH domain-like"/>
    <property type="match status" value="1"/>
</dbReference>
<accession>A0A2T0FI48</accession>
<keyword evidence="4" id="KW-0143">Chaperone</keyword>
<dbReference type="Proteomes" id="UP000238350">
    <property type="component" value="Unassembled WGS sequence"/>
</dbReference>
<dbReference type="Gene3D" id="2.30.29.30">
    <property type="entry name" value="Pleckstrin-homology domain (PH domain)/Phosphotyrosine-binding domain (PTB)"/>
    <property type="match status" value="1"/>
</dbReference>
<dbReference type="GO" id="GO:0031491">
    <property type="term" value="F:nucleosome binding"/>
    <property type="evidence" value="ECO:0007669"/>
    <property type="project" value="TreeGrafter"/>
</dbReference>
<dbReference type="EMBL" id="NDIQ01000021">
    <property type="protein sequence ID" value="PRT54619.1"/>
    <property type="molecule type" value="Genomic_DNA"/>
</dbReference>
<gene>
    <name evidence="7" type="ORF">B9G98_02239</name>
</gene>
<reference evidence="7 8" key="1">
    <citation type="submission" date="2017-04" db="EMBL/GenBank/DDBJ databases">
        <title>Genome sequencing of [Candida] sorbophila.</title>
        <authorList>
            <person name="Ahn J.O."/>
        </authorList>
    </citation>
    <scope>NUCLEOTIDE SEQUENCE [LARGE SCALE GENOMIC DNA]</scope>
    <source>
        <strain evidence="7 8">DS02</strain>
    </source>
</reference>
<keyword evidence="8" id="KW-1185">Reference proteome</keyword>
<feature type="compositionally biased region" description="Low complexity" evidence="5">
    <location>
        <begin position="269"/>
        <end position="285"/>
    </location>
</feature>
<dbReference type="AlphaFoldDB" id="A0A2T0FI48"/>
<evidence type="ECO:0000256" key="1">
    <source>
        <dbReference type="ARBA" id="ARBA00006159"/>
    </source>
</evidence>
<dbReference type="SMART" id="SM01287">
    <property type="entry name" value="Rtt106"/>
    <property type="match status" value="1"/>
</dbReference>